<dbReference type="SMART" id="SM00345">
    <property type="entry name" value="HTH_GNTR"/>
    <property type="match status" value="1"/>
</dbReference>
<keyword evidence="1" id="KW-0805">Transcription regulation</keyword>
<dbReference type="AlphaFoldDB" id="A0A7T7XQR6"/>
<name>A0A7T7XQR6_9SPIR</name>
<proteinExistence type="predicted"/>
<dbReference type="InterPro" id="IPR036390">
    <property type="entry name" value="WH_DNA-bd_sf"/>
</dbReference>
<dbReference type="InterPro" id="IPR008920">
    <property type="entry name" value="TF_FadR/GntR_C"/>
</dbReference>
<keyword evidence="6" id="KW-1185">Reference proteome</keyword>
<organism evidence="5 6">
    <name type="scientific">Breznakiella homolactica</name>
    <dbReference type="NCBI Taxonomy" id="2798577"/>
    <lineage>
        <taxon>Bacteria</taxon>
        <taxon>Pseudomonadati</taxon>
        <taxon>Spirochaetota</taxon>
        <taxon>Spirochaetia</taxon>
        <taxon>Spirochaetales</taxon>
        <taxon>Breznakiellaceae</taxon>
        <taxon>Breznakiella</taxon>
    </lineage>
</organism>
<evidence type="ECO:0000313" key="5">
    <source>
        <dbReference type="EMBL" id="QQO10734.1"/>
    </source>
</evidence>
<dbReference type="Pfam" id="PF00392">
    <property type="entry name" value="GntR"/>
    <property type="match status" value="1"/>
</dbReference>
<protein>
    <submittedName>
        <fullName evidence="5">GntR family transcriptional regulator</fullName>
    </submittedName>
</protein>
<evidence type="ECO:0000256" key="3">
    <source>
        <dbReference type="ARBA" id="ARBA00023163"/>
    </source>
</evidence>
<evidence type="ECO:0000259" key="4">
    <source>
        <dbReference type="PROSITE" id="PS50949"/>
    </source>
</evidence>
<sequence length="223" mass="24751">MLEKIDVPLPISDQVADTIRRGIISGELKVGQKISVNGICSMLNVSATPVKEAFKILQAEGLLITKARSGTTISDFARRSLEHTALIRAALEGSAAYIAAQTISENDLEKLEGVLIEGDKAIERGDLDALVALNTQFHKGIRDATKNSYLILLIERLVSFDYSFRRSALQTLEERRSGSRDHWAVFRHIRDRNPEEAERALKCHIRRSASDVVSGIQEETDNP</sequence>
<dbReference type="KEGG" id="bhc:JFL75_07415"/>
<dbReference type="GO" id="GO:0003677">
    <property type="term" value="F:DNA binding"/>
    <property type="evidence" value="ECO:0007669"/>
    <property type="project" value="UniProtKB-KW"/>
</dbReference>
<dbReference type="PROSITE" id="PS50949">
    <property type="entry name" value="HTH_GNTR"/>
    <property type="match status" value="1"/>
</dbReference>
<dbReference type="GO" id="GO:0003700">
    <property type="term" value="F:DNA-binding transcription factor activity"/>
    <property type="evidence" value="ECO:0007669"/>
    <property type="project" value="InterPro"/>
</dbReference>
<evidence type="ECO:0000256" key="2">
    <source>
        <dbReference type="ARBA" id="ARBA00023125"/>
    </source>
</evidence>
<dbReference type="InterPro" id="IPR011711">
    <property type="entry name" value="GntR_C"/>
</dbReference>
<dbReference type="SUPFAM" id="SSF46785">
    <property type="entry name" value="Winged helix' DNA-binding domain"/>
    <property type="match status" value="1"/>
</dbReference>
<dbReference type="CDD" id="cd07377">
    <property type="entry name" value="WHTH_GntR"/>
    <property type="match status" value="1"/>
</dbReference>
<dbReference type="Pfam" id="PF07729">
    <property type="entry name" value="FCD"/>
    <property type="match status" value="1"/>
</dbReference>
<dbReference type="InterPro" id="IPR000524">
    <property type="entry name" value="Tscrpt_reg_HTH_GntR"/>
</dbReference>
<keyword evidence="3" id="KW-0804">Transcription</keyword>
<dbReference type="Gene3D" id="1.10.10.10">
    <property type="entry name" value="Winged helix-like DNA-binding domain superfamily/Winged helix DNA-binding domain"/>
    <property type="match status" value="1"/>
</dbReference>
<dbReference type="RefSeq" id="WP_215628039.1">
    <property type="nucleotide sequence ID" value="NZ_CP067089.2"/>
</dbReference>
<accession>A0A7T7XQR6</accession>
<dbReference type="SUPFAM" id="SSF48008">
    <property type="entry name" value="GntR ligand-binding domain-like"/>
    <property type="match status" value="1"/>
</dbReference>
<dbReference type="SMART" id="SM00895">
    <property type="entry name" value="FCD"/>
    <property type="match status" value="1"/>
</dbReference>
<reference evidence="5" key="1">
    <citation type="submission" date="2021-01" db="EMBL/GenBank/DDBJ databases">
        <title>Description of Breznakiella homolactica.</title>
        <authorList>
            <person name="Song Y."/>
            <person name="Brune A."/>
        </authorList>
    </citation>
    <scope>NUCLEOTIDE SEQUENCE</scope>
    <source>
        <strain evidence="5">RmG30</strain>
    </source>
</reference>
<dbReference type="PANTHER" id="PTHR43537">
    <property type="entry name" value="TRANSCRIPTIONAL REGULATOR, GNTR FAMILY"/>
    <property type="match status" value="1"/>
</dbReference>
<feature type="domain" description="HTH gntR-type" evidence="4">
    <location>
        <begin position="9"/>
        <end position="76"/>
    </location>
</feature>
<dbReference type="EMBL" id="CP067089">
    <property type="protein sequence ID" value="QQO10734.1"/>
    <property type="molecule type" value="Genomic_DNA"/>
</dbReference>
<gene>
    <name evidence="5" type="ORF">JFL75_07415</name>
</gene>
<dbReference type="Proteomes" id="UP000595917">
    <property type="component" value="Chromosome"/>
</dbReference>
<evidence type="ECO:0000256" key="1">
    <source>
        <dbReference type="ARBA" id="ARBA00023015"/>
    </source>
</evidence>
<keyword evidence="2" id="KW-0238">DNA-binding</keyword>
<evidence type="ECO:0000313" key="6">
    <source>
        <dbReference type="Proteomes" id="UP000595917"/>
    </source>
</evidence>
<dbReference type="PANTHER" id="PTHR43537:SF5">
    <property type="entry name" value="UXU OPERON TRANSCRIPTIONAL REGULATOR"/>
    <property type="match status" value="1"/>
</dbReference>
<dbReference type="InterPro" id="IPR036388">
    <property type="entry name" value="WH-like_DNA-bd_sf"/>
</dbReference>
<dbReference type="Gene3D" id="1.20.120.530">
    <property type="entry name" value="GntR ligand-binding domain-like"/>
    <property type="match status" value="1"/>
</dbReference>